<evidence type="ECO:0000256" key="5">
    <source>
        <dbReference type="HAMAP-Rule" id="MF_03131"/>
    </source>
</evidence>
<gene>
    <name evidence="6" type="primary">ACK1</name>
    <name evidence="7" type="ORF">C6P46_002093</name>
</gene>
<keyword evidence="3 5" id="KW-0418">Kinase</keyword>
<name>F8SL22_RHOMI</name>
<dbReference type="EC" id="2.7.2.1" evidence="5"/>
<dbReference type="SUPFAM" id="SSF53067">
    <property type="entry name" value="Actin-like ATPase domain"/>
    <property type="match status" value="2"/>
</dbReference>
<accession>F8SL22</accession>
<dbReference type="InterPro" id="IPR043129">
    <property type="entry name" value="ATPase_NBD"/>
</dbReference>
<dbReference type="Gene3D" id="3.30.420.40">
    <property type="match status" value="2"/>
</dbReference>
<dbReference type="PANTHER" id="PTHR21060:SF15">
    <property type="entry name" value="ACETATE KINASE-RELATED"/>
    <property type="match status" value="1"/>
</dbReference>
<dbReference type="GO" id="GO:0000287">
    <property type="term" value="F:magnesium ion binding"/>
    <property type="evidence" value="ECO:0007669"/>
    <property type="project" value="UniProtKB-UniRule"/>
</dbReference>
<feature type="site" description="Transition state stabilizer" evidence="5">
    <location>
        <position position="195"/>
    </location>
</feature>
<evidence type="ECO:0000256" key="3">
    <source>
        <dbReference type="ARBA" id="ARBA00022777"/>
    </source>
</evidence>
<dbReference type="GO" id="GO:0006085">
    <property type="term" value="P:acetyl-CoA biosynthetic process"/>
    <property type="evidence" value="ECO:0007669"/>
    <property type="project" value="UniProtKB-UniRule"/>
</dbReference>
<dbReference type="InterPro" id="IPR004372">
    <property type="entry name" value="Ac/propionate_kinase"/>
</dbReference>
<evidence type="ECO:0000313" key="8">
    <source>
        <dbReference type="Proteomes" id="UP000777482"/>
    </source>
</evidence>
<keyword evidence="2 5" id="KW-0547">Nucleotide-binding</keyword>
<dbReference type="GO" id="GO:0006083">
    <property type="term" value="P:acetate metabolic process"/>
    <property type="evidence" value="ECO:0007669"/>
    <property type="project" value="TreeGrafter"/>
</dbReference>
<reference evidence="6" key="1">
    <citation type="journal article" date="2012" name="Bioresour. Technol.">
        <title>Genetic resources of extremotolerant fungi: a method for identification of genes conferring stress tolerance.</title>
        <authorList>
            <person name="Gostincar C."/>
            <person name="Gunde-Cimerman N."/>
            <person name="Turk M."/>
        </authorList>
    </citation>
    <scope>NUCLEOTIDE SEQUENCE</scope>
    <source>
        <strain evidence="6">EXF-1630</strain>
    </source>
</reference>
<keyword evidence="8" id="KW-1185">Reference proteome</keyword>
<keyword evidence="5" id="KW-0460">Magnesium</keyword>
<feature type="binding site" evidence="5">
    <location>
        <begin position="223"/>
        <end position="227"/>
    </location>
    <ligand>
        <name>ATP</name>
        <dbReference type="ChEBI" id="CHEBI:30616"/>
    </ligand>
</feature>
<feature type="site" description="Transition state stabilizer" evidence="5">
    <location>
        <position position="256"/>
    </location>
</feature>
<feature type="binding site" evidence="5">
    <location>
        <position position="10"/>
    </location>
    <ligand>
        <name>Mg(2+)</name>
        <dbReference type="ChEBI" id="CHEBI:18420"/>
    </ligand>
</feature>
<evidence type="ECO:0000313" key="7">
    <source>
        <dbReference type="EMBL" id="KAG0663867.1"/>
    </source>
</evidence>
<dbReference type="UniPathway" id="UPA00340">
    <property type="reaction ID" value="UER00458"/>
</dbReference>
<dbReference type="PANTHER" id="PTHR21060">
    <property type="entry name" value="ACETATE KINASE"/>
    <property type="match status" value="1"/>
</dbReference>
<protein>
    <recommendedName>
        <fullName evidence="5">Probable acetate kinase</fullName>
        <ecNumber evidence="5">2.7.2.1</ecNumber>
    </recommendedName>
    <alternativeName>
        <fullName evidence="5">Acetokinase</fullName>
    </alternativeName>
</protein>
<dbReference type="PRINTS" id="PR00471">
    <property type="entry name" value="ACETATEKNASE"/>
</dbReference>
<comment type="pathway">
    <text evidence="5">Metabolic intermediate biosynthesis; acetyl-CoA biosynthesis; acetyl-CoA from acetate: step 1/2.</text>
</comment>
<dbReference type="Pfam" id="PF00871">
    <property type="entry name" value="Acetate_kinase"/>
    <property type="match status" value="1"/>
</dbReference>
<comment type="caution">
    <text evidence="5">Lacks conserved residue(s) required for the propagation of feature annotation.</text>
</comment>
<dbReference type="OrthoDB" id="67445at2759"/>
<comment type="cofactor">
    <cofactor evidence="5">
        <name>Mg(2+)</name>
        <dbReference type="ChEBI" id="CHEBI:18420"/>
    </cofactor>
</comment>
<keyword evidence="5" id="KW-0479">Metal-binding</keyword>
<dbReference type="HAMAP" id="MF_00020">
    <property type="entry name" value="Acetate_kinase"/>
    <property type="match status" value="1"/>
</dbReference>
<proteinExistence type="evidence at transcript level"/>
<feature type="binding site" evidence="5">
    <location>
        <position position="426"/>
    </location>
    <ligand>
        <name>Mg(2+)</name>
        <dbReference type="ChEBI" id="CHEBI:18420"/>
    </ligand>
</feature>
<dbReference type="AlphaFoldDB" id="F8SL22"/>
<sequence>MPADLDLAVNCGSSSIKFSLYKSGSNQVVVQGSASNVAGDSPAKYKYSFMREGGQSDHKEKELESQMSYEDIFKEILRDVTQQEVLGDEGKARIRLVAHRIVHGGTADDPIVIRHGDKEEQETLDQMEAVSAFAPLHNHHAMLIVKECLEHLPDAYSVLCFDTLFHQTIPQFRRTYAISQPEHKTPVPLVKYGFHGLSYANIRDQMAEALGKPKDAVNLVVAHLGSGGSCCLIRNGKSVQTTMGVTPLEGLPGGTRSGTLDPSLIFHHTPDCSTTVKWSGRDISKAEYVLNKESGFRALCGTNDFGVITSRAFPSEGDKEQPSHDDHMSSRLTYQLYLDHLLSFLSDYVTDTLSSAPQLDALVFSGGIGERSSRLRADVLSRFRFIEELAQTQGGLDKEANEQGQGRREITKKGSKVPAWVVETSEEDEMVRMAEEALQAATSR</sequence>
<keyword evidence="4 5" id="KW-0067">ATP-binding</keyword>
<comment type="catalytic activity">
    <reaction evidence="5">
        <text>acetate + ATP = acetyl phosphate + ADP</text>
        <dbReference type="Rhea" id="RHEA:11352"/>
        <dbReference type="ChEBI" id="CHEBI:22191"/>
        <dbReference type="ChEBI" id="CHEBI:30089"/>
        <dbReference type="ChEBI" id="CHEBI:30616"/>
        <dbReference type="ChEBI" id="CHEBI:456216"/>
        <dbReference type="EC" id="2.7.2.1"/>
    </reaction>
</comment>
<dbReference type="PIRSF" id="PIRSF000722">
    <property type="entry name" value="Acetate_prop_kin"/>
    <property type="match status" value="1"/>
</dbReference>
<evidence type="ECO:0000256" key="2">
    <source>
        <dbReference type="ARBA" id="ARBA00022741"/>
    </source>
</evidence>
<feature type="active site" description="Proton donor/acceptor" evidence="5">
    <location>
        <position position="162"/>
    </location>
</feature>
<dbReference type="EMBL" id="PUHQ01000017">
    <property type="protein sequence ID" value="KAG0663867.1"/>
    <property type="molecule type" value="Genomic_DNA"/>
</dbReference>
<dbReference type="EMBL" id="HQ645107">
    <property type="protein sequence ID" value="AEH50079.1"/>
    <property type="molecule type" value="mRNA"/>
</dbReference>
<dbReference type="GO" id="GO:0008776">
    <property type="term" value="F:acetate kinase activity"/>
    <property type="evidence" value="ECO:0007669"/>
    <property type="project" value="UniProtKB-UniRule"/>
</dbReference>
<evidence type="ECO:0000313" key="6">
    <source>
        <dbReference type="EMBL" id="AEH50079.1"/>
    </source>
</evidence>
<comment type="similarity">
    <text evidence="5">Belongs to the acetokinase family.</text>
</comment>
<feature type="binding site" evidence="5">
    <location>
        <position position="17"/>
    </location>
    <ligand>
        <name>ATP</name>
        <dbReference type="ChEBI" id="CHEBI:30616"/>
    </ligand>
</feature>
<dbReference type="InterPro" id="IPR000890">
    <property type="entry name" value="Aliphatic_acid_kin_short-chain"/>
</dbReference>
<dbReference type="Proteomes" id="UP000777482">
    <property type="component" value="Unassembled WGS sequence"/>
</dbReference>
<feature type="binding site" evidence="5">
    <location>
        <position position="100"/>
    </location>
    <ligand>
        <name>substrate</name>
    </ligand>
</feature>
<keyword evidence="1 5" id="KW-0808">Transferase</keyword>
<reference evidence="7 8" key="2">
    <citation type="submission" date="2020-11" db="EMBL/GenBank/DDBJ databases">
        <title>Kefir isolates.</title>
        <authorList>
            <person name="Marcisauskas S."/>
            <person name="Kim Y."/>
            <person name="Blasche S."/>
        </authorList>
    </citation>
    <scope>NUCLEOTIDE SEQUENCE [LARGE SCALE GENOMIC DNA]</scope>
    <source>
        <strain evidence="7 8">KR</strain>
    </source>
</reference>
<dbReference type="GO" id="GO:0005524">
    <property type="term" value="F:ATP binding"/>
    <property type="evidence" value="ECO:0007669"/>
    <property type="project" value="UniProtKB-KW"/>
</dbReference>
<evidence type="ECO:0000256" key="4">
    <source>
        <dbReference type="ARBA" id="ARBA00022840"/>
    </source>
</evidence>
<organism evidence="6">
    <name type="scientific">Rhodotorula mucilaginosa</name>
    <name type="common">Yeast</name>
    <name type="synonym">Rhodotorula rubra</name>
    <dbReference type="NCBI Taxonomy" id="5537"/>
    <lineage>
        <taxon>Eukaryota</taxon>
        <taxon>Fungi</taxon>
        <taxon>Dikarya</taxon>
        <taxon>Basidiomycota</taxon>
        <taxon>Pucciniomycotina</taxon>
        <taxon>Microbotryomycetes</taxon>
        <taxon>Sporidiobolales</taxon>
        <taxon>Sporidiobolaceae</taxon>
        <taxon>Rhodotorula</taxon>
    </lineage>
</organism>
<evidence type="ECO:0000256" key="1">
    <source>
        <dbReference type="ARBA" id="ARBA00022679"/>
    </source>
</evidence>